<organism evidence="1 2">
    <name type="scientific">Neurospora hispaniola</name>
    <dbReference type="NCBI Taxonomy" id="588809"/>
    <lineage>
        <taxon>Eukaryota</taxon>
        <taxon>Fungi</taxon>
        <taxon>Dikarya</taxon>
        <taxon>Ascomycota</taxon>
        <taxon>Pezizomycotina</taxon>
        <taxon>Sordariomycetes</taxon>
        <taxon>Sordariomycetidae</taxon>
        <taxon>Sordariales</taxon>
        <taxon>Sordariaceae</taxon>
        <taxon>Neurospora</taxon>
    </lineage>
</organism>
<proteinExistence type="predicted"/>
<dbReference type="AlphaFoldDB" id="A0AAJ0MMY9"/>
<dbReference type="Proteomes" id="UP001285908">
    <property type="component" value="Unassembled WGS sequence"/>
</dbReference>
<evidence type="ECO:0000313" key="1">
    <source>
        <dbReference type="EMBL" id="KAK3486847.1"/>
    </source>
</evidence>
<gene>
    <name evidence="1" type="ORF">B0T23DRAFT_388515</name>
</gene>
<sequence length="84" mass="9336">MRVHMVILAPCLPSGCIGRGYHDGCVTEQATEWWMIKAKGRPGGIDESTFMSVRQASHRAIRRLMSLRCKGSGGKSWHECISMS</sequence>
<dbReference type="EMBL" id="JAULSX010000008">
    <property type="protein sequence ID" value="KAK3486847.1"/>
    <property type="molecule type" value="Genomic_DNA"/>
</dbReference>
<evidence type="ECO:0000313" key="2">
    <source>
        <dbReference type="Proteomes" id="UP001285908"/>
    </source>
</evidence>
<name>A0AAJ0MMY9_9PEZI</name>
<dbReference type="GeneID" id="87875382"/>
<keyword evidence="2" id="KW-1185">Reference proteome</keyword>
<accession>A0AAJ0MMY9</accession>
<dbReference type="RefSeq" id="XP_062689404.1">
    <property type="nucleotide sequence ID" value="XM_062837760.1"/>
</dbReference>
<comment type="caution">
    <text evidence="1">The sequence shown here is derived from an EMBL/GenBank/DDBJ whole genome shotgun (WGS) entry which is preliminary data.</text>
</comment>
<reference evidence="1 2" key="1">
    <citation type="journal article" date="2023" name="Mol. Phylogenet. Evol.">
        <title>Genome-scale phylogeny and comparative genomics of the fungal order Sordariales.</title>
        <authorList>
            <person name="Hensen N."/>
            <person name="Bonometti L."/>
            <person name="Westerberg I."/>
            <person name="Brannstrom I.O."/>
            <person name="Guillou S."/>
            <person name="Cros-Aarteil S."/>
            <person name="Calhoun S."/>
            <person name="Haridas S."/>
            <person name="Kuo A."/>
            <person name="Mondo S."/>
            <person name="Pangilinan J."/>
            <person name="Riley R."/>
            <person name="LaButti K."/>
            <person name="Andreopoulos B."/>
            <person name="Lipzen A."/>
            <person name="Chen C."/>
            <person name="Yan M."/>
            <person name="Daum C."/>
            <person name="Ng V."/>
            <person name="Clum A."/>
            <person name="Steindorff A."/>
            <person name="Ohm R.A."/>
            <person name="Martin F."/>
            <person name="Silar P."/>
            <person name="Natvig D.O."/>
            <person name="Lalanne C."/>
            <person name="Gautier V."/>
            <person name="Ament-Velasquez S.L."/>
            <person name="Kruys A."/>
            <person name="Hutchinson M.I."/>
            <person name="Powell A.J."/>
            <person name="Barry K."/>
            <person name="Miller A.N."/>
            <person name="Grigoriev I.V."/>
            <person name="Debuchy R."/>
            <person name="Gladieux P."/>
            <person name="Hiltunen Thoren M."/>
            <person name="Johannesson H."/>
        </authorList>
    </citation>
    <scope>NUCLEOTIDE SEQUENCE [LARGE SCALE GENOMIC DNA]</scope>
    <source>
        <strain evidence="1 2">FGSC 10403</strain>
    </source>
</reference>
<protein>
    <submittedName>
        <fullName evidence="1">Uncharacterized protein</fullName>
    </submittedName>
</protein>